<accession>A0A8J4XR34</accession>
<evidence type="ECO:0000256" key="13">
    <source>
        <dbReference type="ARBA" id="ARBA00037785"/>
    </source>
</evidence>
<keyword evidence="9" id="KW-0406">Ion transport</keyword>
<evidence type="ECO:0000256" key="15">
    <source>
        <dbReference type="PIRSR" id="PIRSR600175-1"/>
    </source>
</evidence>
<feature type="transmembrane region" description="Helical" evidence="16">
    <location>
        <begin position="221"/>
        <end position="240"/>
    </location>
</feature>
<evidence type="ECO:0000256" key="5">
    <source>
        <dbReference type="ARBA" id="ARBA00022847"/>
    </source>
</evidence>
<feature type="transmembrane region" description="Helical" evidence="16">
    <location>
        <begin position="297"/>
        <end position="316"/>
    </location>
</feature>
<evidence type="ECO:0000313" key="18">
    <source>
        <dbReference type="Proteomes" id="UP000770661"/>
    </source>
</evidence>
<dbReference type="CDD" id="cd10324">
    <property type="entry name" value="SLC6sbd"/>
    <property type="match status" value="1"/>
</dbReference>
<comment type="subcellular location">
    <subcellularLocation>
        <location evidence="1">Membrane</location>
        <topology evidence="1">Multi-pass membrane protein</topology>
    </subcellularLocation>
</comment>
<evidence type="ECO:0000256" key="2">
    <source>
        <dbReference type="ARBA" id="ARBA00006459"/>
    </source>
</evidence>
<dbReference type="AlphaFoldDB" id="A0A8J4XR34"/>
<evidence type="ECO:0000256" key="16">
    <source>
        <dbReference type="SAM" id="Phobius"/>
    </source>
</evidence>
<keyword evidence="5" id="KW-0769">Symport</keyword>
<feature type="transmembrane region" description="Helical" evidence="16">
    <location>
        <begin position="47"/>
        <end position="74"/>
    </location>
</feature>
<feature type="transmembrane region" description="Helical" evidence="16">
    <location>
        <begin position="252"/>
        <end position="276"/>
    </location>
</feature>
<keyword evidence="10 16" id="KW-0472">Membrane</keyword>
<evidence type="ECO:0000256" key="14">
    <source>
        <dbReference type="ARBA" id="ARBA00040215"/>
    </source>
</evidence>
<feature type="transmembrane region" description="Helical" evidence="16">
    <location>
        <begin position="183"/>
        <end position="209"/>
    </location>
</feature>
<dbReference type="PANTHER" id="PTHR11616:SF321">
    <property type="entry name" value="SODIUM-DEPENDENT NUTRIENT AMINO ACID TRANSPORTER 1-RELATED"/>
    <property type="match status" value="1"/>
</dbReference>
<protein>
    <recommendedName>
        <fullName evidence="14">Sodium-dependent nutrient amino acid transporter 1</fullName>
    </recommendedName>
</protein>
<dbReference type="EMBL" id="JACEEZ010022317">
    <property type="protein sequence ID" value="KAG0712523.1"/>
    <property type="molecule type" value="Genomic_DNA"/>
</dbReference>
<keyword evidence="3" id="KW-0813">Transport</keyword>
<feature type="transmembrane region" description="Helical" evidence="16">
    <location>
        <begin position="86"/>
        <end position="110"/>
    </location>
</feature>
<evidence type="ECO:0000313" key="17">
    <source>
        <dbReference type="EMBL" id="KAG0712523.1"/>
    </source>
</evidence>
<dbReference type="Proteomes" id="UP000770661">
    <property type="component" value="Unassembled WGS sequence"/>
</dbReference>
<dbReference type="Pfam" id="PF00209">
    <property type="entry name" value="SNF"/>
    <property type="match status" value="1"/>
</dbReference>
<comment type="caution">
    <text evidence="17">The sequence shown here is derived from an EMBL/GenBank/DDBJ whole genome shotgun (WGS) entry which is preliminary data.</text>
</comment>
<keyword evidence="12" id="KW-0739">Sodium transport</keyword>
<feature type="transmembrane region" description="Helical" evidence="16">
    <location>
        <begin position="14"/>
        <end position="35"/>
    </location>
</feature>
<evidence type="ECO:0000256" key="10">
    <source>
        <dbReference type="ARBA" id="ARBA00023136"/>
    </source>
</evidence>
<keyword evidence="15" id="KW-0479">Metal-binding</keyword>
<dbReference type="GO" id="GO:0015179">
    <property type="term" value="F:L-amino acid transmembrane transporter activity"/>
    <property type="evidence" value="ECO:0007669"/>
    <property type="project" value="TreeGrafter"/>
</dbReference>
<evidence type="ECO:0000256" key="6">
    <source>
        <dbReference type="ARBA" id="ARBA00022970"/>
    </source>
</evidence>
<reference evidence="17" key="1">
    <citation type="submission" date="2020-07" db="EMBL/GenBank/DDBJ databases">
        <title>The High-quality genome of the commercially important snow crab, Chionoecetes opilio.</title>
        <authorList>
            <person name="Jeong J.-H."/>
            <person name="Ryu S."/>
        </authorList>
    </citation>
    <scope>NUCLEOTIDE SEQUENCE</scope>
    <source>
        <strain evidence="17">MADBK_172401_WGS</strain>
        <tissue evidence="17">Digestive gland</tissue>
    </source>
</reference>
<keyword evidence="11" id="KW-0325">Glycoprotein</keyword>
<comment type="similarity">
    <text evidence="2">Belongs to the sodium:neurotransmitter symporter (SNF) (TC 2.A.22) family.</text>
</comment>
<organism evidence="17 18">
    <name type="scientific">Chionoecetes opilio</name>
    <name type="common">Atlantic snow crab</name>
    <name type="synonym">Cancer opilio</name>
    <dbReference type="NCBI Taxonomy" id="41210"/>
    <lineage>
        <taxon>Eukaryota</taxon>
        <taxon>Metazoa</taxon>
        <taxon>Ecdysozoa</taxon>
        <taxon>Arthropoda</taxon>
        <taxon>Crustacea</taxon>
        <taxon>Multicrustacea</taxon>
        <taxon>Malacostraca</taxon>
        <taxon>Eumalacostraca</taxon>
        <taxon>Eucarida</taxon>
        <taxon>Decapoda</taxon>
        <taxon>Pleocyemata</taxon>
        <taxon>Brachyura</taxon>
        <taxon>Eubrachyura</taxon>
        <taxon>Majoidea</taxon>
        <taxon>Majidae</taxon>
        <taxon>Chionoecetes</taxon>
    </lineage>
</organism>
<evidence type="ECO:0000256" key="3">
    <source>
        <dbReference type="ARBA" id="ARBA00022448"/>
    </source>
</evidence>
<keyword evidence="8 15" id="KW-0915">Sodium</keyword>
<keyword evidence="6" id="KW-0029">Amino-acid transport</keyword>
<sequence length="391" mass="42975">MKDDISDGIGLPDWRLALCLLSFYIVLFFTLAWGIKSSGKVAYFTALFPYVVLITLLVRGATLPGAMDGILYFITPQWEKLLDPNVWYAAVTQAFFSLSVGFGALITLASHNAFSHNAYRDAWIISLTDTFTSLLAGFTIFAILGNLSHELDANIEDVVRGGGGLAFVSYPDAIAKFTWAPQVFAVLFFLMLFTLGVGSVAATVGSVIAIVSHHLPAASHVYVTLGICVTGFLLGLIYVTPGGQWMVALVDYFGGGFIAYVLVLLEVVSVSYIYGLKNFLADLRFMLKRDLGVYWRFCWLFFIPVTLVAIFLHHLADPVMPTVAGKPLPDLAYACGWILTGVAVGVVPVCFVHTLYHAPGHTFLQRLRGVFRPADTWGPLHTKQRTAWRKK</sequence>
<dbReference type="GO" id="GO:0046872">
    <property type="term" value="F:metal ion binding"/>
    <property type="evidence" value="ECO:0007669"/>
    <property type="project" value="UniProtKB-KW"/>
</dbReference>
<dbReference type="OrthoDB" id="6581954at2759"/>
<keyword evidence="18" id="KW-1185">Reference proteome</keyword>
<dbReference type="GO" id="GO:0005283">
    <property type="term" value="F:amino acid:sodium symporter activity"/>
    <property type="evidence" value="ECO:0007669"/>
    <property type="project" value="TreeGrafter"/>
</dbReference>
<name>A0A8J4XR34_CHIOP</name>
<dbReference type="InterPro" id="IPR037272">
    <property type="entry name" value="SNS_sf"/>
</dbReference>
<evidence type="ECO:0000256" key="12">
    <source>
        <dbReference type="ARBA" id="ARBA00023201"/>
    </source>
</evidence>
<feature type="binding site" evidence="15">
    <location>
        <position position="97"/>
    </location>
    <ligand>
        <name>Na(+)</name>
        <dbReference type="ChEBI" id="CHEBI:29101"/>
        <label>1</label>
    </ligand>
</feature>
<evidence type="ECO:0000256" key="8">
    <source>
        <dbReference type="ARBA" id="ARBA00023053"/>
    </source>
</evidence>
<dbReference type="PANTHER" id="PTHR11616">
    <property type="entry name" value="SODIUM/CHLORIDE DEPENDENT TRANSPORTER"/>
    <property type="match status" value="1"/>
</dbReference>
<feature type="binding site" evidence="15">
    <location>
        <position position="195"/>
    </location>
    <ligand>
        <name>Na(+)</name>
        <dbReference type="ChEBI" id="CHEBI:29101"/>
        <label>1</label>
    </ligand>
</feature>
<dbReference type="InterPro" id="IPR000175">
    <property type="entry name" value="Na/ntran_symport"/>
</dbReference>
<feature type="transmembrane region" description="Helical" evidence="16">
    <location>
        <begin position="331"/>
        <end position="356"/>
    </location>
</feature>
<keyword evidence="7 16" id="KW-1133">Transmembrane helix</keyword>
<evidence type="ECO:0000256" key="11">
    <source>
        <dbReference type="ARBA" id="ARBA00023180"/>
    </source>
</evidence>
<proteinExistence type="inferred from homology"/>
<dbReference type="SUPFAM" id="SSF161070">
    <property type="entry name" value="SNF-like"/>
    <property type="match status" value="1"/>
</dbReference>
<evidence type="ECO:0000256" key="9">
    <source>
        <dbReference type="ARBA" id="ARBA00023065"/>
    </source>
</evidence>
<dbReference type="PROSITE" id="PS50267">
    <property type="entry name" value="NA_NEUROTRAN_SYMP_3"/>
    <property type="match status" value="1"/>
</dbReference>
<evidence type="ECO:0000256" key="7">
    <source>
        <dbReference type="ARBA" id="ARBA00022989"/>
    </source>
</evidence>
<dbReference type="GO" id="GO:0089718">
    <property type="term" value="P:amino acid import across plasma membrane"/>
    <property type="evidence" value="ECO:0007669"/>
    <property type="project" value="TreeGrafter"/>
</dbReference>
<evidence type="ECO:0000256" key="1">
    <source>
        <dbReference type="ARBA" id="ARBA00004141"/>
    </source>
</evidence>
<keyword evidence="4 16" id="KW-0812">Transmembrane</keyword>
<comment type="function">
    <text evidence="13">Unusual broad substrate spectrum amino acid:sodium cotransporter that promotes absorption of the D isomers of essential amino acids. Neutral amino acids are the preferred substrates, especially methionine and phenylalanine.</text>
</comment>
<evidence type="ECO:0000256" key="4">
    <source>
        <dbReference type="ARBA" id="ARBA00022692"/>
    </source>
</evidence>
<dbReference type="GO" id="GO:0005886">
    <property type="term" value="C:plasma membrane"/>
    <property type="evidence" value="ECO:0007669"/>
    <property type="project" value="TreeGrafter"/>
</dbReference>
<feature type="binding site" evidence="15">
    <location>
        <position position="199"/>
    </location>
    <ligand>
        <name>Na(+)</name>
        <dbReference type="ChEBI" id="CHEBI:29101"/>
        <label>1</label>
    </ligand>
</feature>
<gene>
    <name evidence="17" type="primary">NAAT1_5</name>
    <name evidence="17" type="ORF">GWK47_002063</name>
</gene>
<feature type="transmembrane region" description="Helical" evidence="16">
    <location>
        <begin position="122"/>
        <end position="144"/>
    </location>
</feature>